<dbReference type="RefSeq" id="WP_183957891.1">
    <property type="nucleotide sequence ID" value="NZ_JACIFC010000018.1"/>
</dbReference>
<sequence length="148" mass="16653">MPKQKKDTDERPESPLNLPDVGGSRDMSTNREDDTSEDSYGDVSESQHDDESTETSKLKQHLELVIDQPASMRSEKPDLSVKPNGYVSEEVDEMLRGVVNALENRYGKNFSKSLVMDFALRAVLLDAHREGETSQLVQWLDAVLGEDR</sequence>
<comment type="caution">
    <text evidence="2">The sequence shown here is derived from an EMBL/GenBank/DDBJ whole genome shotgun (WGS) entry which is preliminary data.</text>
</comment>
<reference evidence="2" key="1">
    <citation type="submission" date="2022-08" db="EMBL/GenBank/DDBJ databases">
        <title>Genomic Encyclopedia of Type Strains, Phase V (KMG-V): Genome sequencing to study the core and pangenomes of soil and plant-associated prokaryotes.</title>
        <authorList>
            <person name="Whitman W."/>
        </authorList>
    </citation>
    <scope>NUCLEOTIDE SEQUENCE</scope>
    <source>
        <strain evidence="2">SP3012</strain>
    </source>
</reference>
<feature type="compositionally biased region" description="Basic and acidic residues" evidence="1">
    <location>
        <begin position="45"/>
        <end position="61"/>
    </location>
</feature>
<name>A0A9X2ZZA2_9BACT</name>
<feature type="region of interest" description="Disordered" evidence="1">
    <location>
        <begin position="1"/>
        <end position="61"/>
    </location>
</feature>
<feature type="compositionally biased region" description="Basic and acidic residues" evidence="1">
    <location>
        <begin position="1"/>
        <end position="13"/>
    </location>
</feature>
<gene>
    <name evidence="2" type="ORF">GGQ01_002292</name>
</gene>
<proteinExistence type="predicted"/>
<organism evidence="2 3">
    <name type="scientific">Salinibacter ruber</name>
    <dbReference type="NCBI Taxonomy" id="146919"/>
    <lineage>
        <taxon>Bacteria</taxon>
        <taxon>Pseudomonadati</taxon>
        <taxon>Rhodothermota</taxon>
        <taxon>Rhodothermia</taxon>
        <taxon>Rhodothermales</taxon>
        <taxon>Salinibacteraceae</taxon>
        <taxon>Salinibacter</taxon>
    </lineage>
</organism>
<evidence type="ECO:0000313" key="2">
    <source>
        <dbReference type="EMBL" id="MCS4037212.1"/>
    </source>
</evidence>
<dbReference type="Proteomes" id="UP001155040">
    <property type="component" value="Unassembled WGS sequence"/>
</dbReference>
<accession>A0A9X2ZZA2</accession>
<protein>
    <submittedName>
        <fullName evidence="2">Uncharacterized protein</fullName>
    </submittedName>
</protein>
<evidence type="ECO:0000313" key="3">
    <source>
        <dbReference type="Proteomes" id="UP001155040"/>
    </source>
</evidence>
<dbReference type="AlphaFoldDB" id="A0A9X2ZZA2"/>
<evidence type="ECO:0000256" key="1">
    <source>
        <dbReference type="SAM" id="MobiDB-lite"/>
    </source>
</evidence>
<dbReference type="EMBL" id="JANUBF010000015">
    <property type="protein sequence ID" value="MCS4037212.1"/>
    <property type="molecule type" value="Genomic_DNA"/>
</dbReference>